<evidence type="ECO:0000313" key="3">
    <source>
        <dbReference type="Proteomes" id="UP000028525"/>
    </source>
</evidence>
<sequence length="59" mass="6511">MGRREERRLCMERVYKTMRNIGALSIGVGIVVTVIGIAAGTISIINGAFLLKRKSEITF</sequence>
<dbReference type="STRING" id="29354.IO98_15760"/>
<protein>
    <submittedName>
        <fullName evidence="2">Cytochrome C biosynthesis protein</fullName>
    </submittedName>
</protein>
<keyword evidence="1" id="KW-0812">Transmembrane</keyword>
<keyword evidence="1" id="KW-1133">Transmembrane helix</keyword>
<dbReference type="AlphaFoldDB" id="A0A084JKE0"/>
<comment type="caution">
    <text evidence="2">The sequence shown here is derived from an EMBL/GenBank/DDBJ whole genome shotgun (WGS) entry which is preliminary data.</text>
</comment>
<organism evidence="2 3">
    <name type="scientific">Lacrimispora celerecrescens</name>
    <dbReference type="NCBI Taxonomy" id="29354"/>
    <lineage>
        <taxon>Bacteria</taxon>
        <taxon>Bacillati</taxon>
        <taxon>Bacillota</taxon>
        <taxon>Clostridia</taxon>
        <taxon>Lachnospirales</taxon>
        <taxon>Lachnospiraceae</taxon>
        <taxon>Lacrimispora</taxon>
    </lineage>
</organism>
<dbReference type="EMBL" id="JPME01000018">
    <property type="protein sequence ID" value="KEZ89424.1"/>
    <property type="molecule type" value="Genomic_DNA"/>
</dbReference>
<evidence type="ECO:0000313" key="2">
    <source>
        <dbReference type="EMBL" id="KEZ89424.1"/>
    </source>
</evidence>
<proteinExistence type="predicted"/>
<keyword evidence="3" id="KW-1185">Reference proteome</keyword>
<dbReference type="Proteomes" id="UP000028525">
    <property type="component" value="Unassembled WGS sequence"/>
</dbReference>
<feature type="transmembrane region" description="Helical" evidence="1">
    <location>
        <begin position="21"/>
        <end position="45"/>
    </location>
</feature>
<accession>A0A084JKE0</accession>
<reference evidence="2 3" key="1">
    <citation type="submission" date="2014-07" db="EMBL/GenBank/DDBJ databases">
        <title>Draft genome of Clostridium celerecrescens 152B isolated from sediments associated with methane hydrate from Krishna Godavari basin.</title>
        <authorList>
            <person name="Honkalas V.S."/>
            <person name="Dabir A.P."/>
            <person name="Arora P."/>
            <person name="Dhakephalkar P.K."/>
        </authorList>
    </citation>
    <scope>NUCLEOTIDE SEQUENCE [LARGE SCALE GENOMIC DNA]</scope>
    <source>
        <strain evidence="2 3">152B</strain>
    </source>
</reference>
<evidence type="ECO:0000256" key="1">
    <source>
        <dbReference type="SAM" id="Phobius"/>
    </source>
</evidence>
<gene>
    <name evidence="2" type="ORF">IO98_15760</name>
</gene>
<name>A0A084JKE0_9FIRM</name>
<keyword evidence="1" id="KW-0472">Membrane</keyword>